<gene>
    <name evidence="4" type="ordered locus">Os04g0330700</name>
    <name evidence="4" type="ORF">OSNPB_040330700</name>
</gene>
<evidence type="ECO:0000259" key="2">
    <source>
        <dbReference type="Pfam" id="PF00931"/>
    </source>
</evidence>
<reference evidence="4 5" key="2">
    <citation type="journal article" date="2013" name="Plant Cell Physiol.">
        <title>Rice Annotation Project Database (RAP-DB): an integrative and interactive database for rice genomics.</title>
        <authorList>
            <person name="Sakai H."/>
            <person name="Lee S.S."/>
            <person name="Tanaka T."/>
            <person name="Numa H."/>
            <person name="Kim J."/>
            <person name="Kawahara Y."/>
            <person name="Wakimoto H."/>
            <person name="Yang C.C."/>
            <person name="Iwamoto M."/>
            <person name="Abe T."/>
            <person name="Yamada Y."/>
            <person name="Muto A."/>
            <person name="Inokuchi H."/>
            <person name="Ikemura T."/>
            <person name="Matsumoto T."/>
            <person name="Sasaki T."/>
            <person name="Itoh T."/>
        </authorList>
    </citation>
    <scope>NUCLEOTIDE SEQUENCE [LARGE SCALE GENOMIC DNA]</scope>
    <source>
        <strain evidence="5">cv. Nipponbare</strain>
    </source>
</reference>
<dbReference type="Pfam" id="PF23247">
    <property type="entry name" value="LRR_RPS2"/>
    <property type="match status" value="1"/>
</dbReference>
<dbReference type="InterPro" id="IPR002182">
    <property type="entry name" value="NB-ARC"/>
</dbReference>
<dbReference type="GO" id="GO:0043531">
    <property type="term" value="F:ADP binding"/>
    <property type="evidence" value="ECO:0007669"/>
    <property type="project" value="InterPro"/>
</dbReference>
<comment type="similarity">
    <text evidence="1">Belongs to the disease resistance NB-LRR family.</text>
</comment>
<dbReference type="STRING" id="39947.A0A0P0W8W5"/>
<name>A0A0P0W8W5_ORYSJ</name>
<reference evidence="4 5" key="3">
    <citation type="journal article" date="2013" name="Rice">
        <title>Improvement of the Oryza sativa Nipponbare reference genome using next generation sequence and optical map data.</title>
        <authorList>
            <person name="Kawahara Y."/>
            <person name="de la Bastide M."/>
            <person name="Hamilton J.P."/>
            <person name="Kanamori H."/>
            <person name="McCombie W.R."/>
            <person name="Ouyang S."/>
            <person name="Schwartz D.C."/>
            <person name="Tanaka T."/>
            <person name="Wu J."/>
            <person name="Zhou S."/>
            <person name="Childs K.L."/>
            <person name="Davidson R.M."/>
            <person name="Lin H."/>
            <person name="Quesada-Ocampo L."/>
            <person name="Vaillancourt B."/>
            <person name="Sakai H."/>
            <person name="Lee S.S."/>
            <person name="Kim J."/>
            <person name="Numa H."/>
            <person name="Itoh T."/>
            <person name="Buell C.R."/>
            <person name="Matsumoto T."/>
        </authorList>
    </citation>
    <scope>NUCLEOTIDE SEQUENCE [LARGE SCALE GENOMIC DNA]</scope>
    <source>
        <strain evidence="5">cv. Nipponbare</strain>
    </source>
</reference>
<dbReference type="PaxDb" id="39947-A0A0P0W8W5"/>
<protein>
    <submittedName>
        <fullName evidence="4">Os04g0330700 protein</fullName>
    </submittedName>
</protein>
<evidence type="ECO:0000256" key="1">
    <source>
        <dbReference type="ARBA" id="ARBA00008894"/>
    </source>
</evidence>
<dbReference type="FunCoup" id="A0A0P0W8W5">
    <property type="interactions" value="9"/>
</dbReference>
<dbReference type="Proteomes" id="UP000059680">
    <property type="component" value="Chromosome 4"/>
</dbReference>
<dbReference type="InterPro" id="IPR032675">
    <property type="entry name" value="LRR_dom_sf"/>
</dbReference>
<dbReference type="EMBL" id="AP014960">
    <property type="protein sequence ID" value="BAS88616.1"/>
    <property type="molecule type" value="Genomic_DNA"/>
</dbReference>
<evidence type="ECO:0000313" key="5">
    <source>
        <dbReference type="Proteomes" id="UP000059680"/>
    </source>
</evidence>
<evidence type="ECO:0000259" key="3">
    <source>
        <dbReference type="Pfam" id="PF23247"/>
    </source>
</evidence>
<dbReference type="AlphaFoldDB" id="A0A0P0W8W5"/>
<reference evidence="5" key="1">
    <citation type="journal article" date="2005" name="Nature">
        <title>The map-based sequence of the rice genome.</title>
        <authorList>
            <consortium name="International rice genome sequencing project (IRGSP)"/>
            <person name="Matsumoto T."/>
            <person name="Wu J."/>
            <person name="Kanamori H."/>
            <person name="Katayose Y."/>
            <person name="Fujisawa M."/>
            <person name="Namiki N."/>
            <person name="Mizuno H."/>
            <person name="Yamamoto K."/>
            <person name="Antonio B.A."/>
            <person name="Baba T."/>
            <person name="Sakata K."/>
            <person name="Nagamura Y."/>
            <person name="Aoki H."/>
            <person name="Arikawa K."/>
            <person name="Arita K."/>
            <person name="Bito T."/>
            <person name="Chiden Y."/>
            <person name="Fujitsuka N."/>
            <person name="Fukunaka R."/>
            <person name="Hamada M."/>
            <person name="Harada C."/>
            <person name="Hayashi A."/>
            <person name="Hijishita S."/>
            <person name="Honda M."/>
            <person name="Hosokawa S."/>
            <person name="Ichikawa Y."/>
            <person name="Idonuma A."/>
            <person name="Iijima M."/>
            <person name="Ikeda M."/>
            <person name="Ikeno M."/>
            <person name="Ito K."/>
            <person name="Ito S."/>
            <person name="Ito T."/>
            <person name="Ito Y."/>
            <person name="Ito Y."/>
            <person name="Iwabuchi A."/>
            <person name="Kamiya K."/>
            <person name="Karasawa W."/>
            <person name="Kurita K."/>
            <person name="Katagiri S."/>
            <person name="Kikuta A."/>
            <person name="Kobayashi H."/>
            <person name="Kobayashi N."/>
            <person name="Machita K."/>
            <person name="Maehara T."/>
            <person name="Masukawa M."/>
            <person name="Mizubayashi T."/>
            <person name="Mukai Y."/>
            <person name="Nagasaki H."/>
            <person name="Nagata Y."/>
            <person name="Naito S."/>
            <person name="Nakashima M."/>
            <person name="Nakama Y."/>
            <person name="Nakamichi Y."/>
            <person name="Nakamura M."/>
            <person name="Meguro A."/>
            <person name="Negishi M."/>
            <person name="Ohta I."/>
            <person name="Ohta T."/>
            <person name="Okamoto M."/>
            <person name="Ono N."/>
            <person name="Saji S."/>
            <person name="Sakaguchi M."/>
            <person name="Sakai K."/>
            <person name="Shibata M."/>
            <person name="Shimokawa T."/>
            <person name="Song J."/>
            <person name="Takazaki Y."/>
            <person name="Terasawa K."/>
            <person name="Tsugane M."/>
            <person name="Tsuji K."/>
            <person name="Ueda S."/>
            <person name="Waki K."/>
            <person name="Yamagata H."/>
            <person name="Yamamoto M."/>
            <person name="Yamamoto S."/>
            <person name="Yamane H."/>
            <person name="Yoshiki S."/>
            <person name="Yoshihara R."/>
            <person name="Yukawa K."/>
            <person name="Zhong H."/>
            <person name="Yano M."/>
            <person name="Yuan Q."/>
            <person name="Ouyang S."/>
            <person name="Liu J."/>
            <person name="Jones K.M."/>
            <person name="Gansberger K."/>
            <person name="Moffat K."/>
            <person name="Hill J."/>
            <person name="Bera J."/>
            <person name="Fadrosh D."/>
            <person name="Jin S."/>
            <person name="Johri S."/>
            <person name="Kim M."/>
            <person name="Overton L."/>
            <person name="Reardon M."/>
            <person name="Tsitrin T."/>
            <person name="Vuong H."/>
            <person name="Weaver B."/>
            <person name="Ciecko A."/>
            <person name="Tallon L."/>
            <person name="Jackson J."/>
            <person name="Pai G."/>
            <person name="Aken S.V."/>
            <person name="Utterback T."/>
            <person name="Reidmuller S."/>
            <person name="Feldblyum T."/>
            <person name="Hsiao J."/>
            <person name="Zismann V."/>
            <person name="Iobst S."/>
            <person name="de Vazeille A.R."/>
            <person name="Buell C.R."/>
            <person name="Ying K."/>
            <person name="Li Y."/>
            <person name="Lu T."/>
            <person name="Huang Y."/>
            <person name="Zhao Q."/>
            <person name="Feng Q."/>
            <person name="Zhang L."/>
            <person name="Zhu J."/>
            <person name="Weng Q."/>
            <person name="Mu J."/>
            <person name="Lu Y."/>
            <person name="Fan D."/>
            <person name="Liu Y."/>
            <person name="Guan J."/>
            <person name="Zhang Y."/>
            <person name="Yu S."/>
            <person name="Liu X."/>
            <person name="Zhang Y."/>
            <person name="Hong G."/>
            <person name="Han B."/>
            <person name="Choisne N."/>
            <person name="Demange N."/>
            <person name="Orjeda G."/>
            <person name="Samain S."/>
            <person name="Cattolico L."/>
            <person name="Pelletier E."/>
            <person name="Couloux A."/>
            <person name="Segurens B."/>
            <person name="Wincker P."/>
            <person name="D'Hont A."/>
            <person name="Scarpelli C."/>
            <person name="Weissenbach J."/>
            <person name="Salanoubat M."/>
            <person name="Quetier F."/>
            <person name="Yu Y."/>
            <person name="Kim H.R."/>
            <person name="Rambo T."/>
            <person name="Currie J."/>
            <person name="Collura K."/>
            <person name="Luo M."/>
            <person name="Yang T."/>
            <person name="Ammiraju J.S.S."/>
            <person name="Engler F."/>
            <person name="Soderlund C."/>
            <person name="Wing R.A."/>
            <person name="Palmer L.E."/>
            <person name="de la Bastide M."/>
            <person name="Spiegel L."/>
            <person name="Nascimento L."/>
            <person name="Zutavern T."/>
            <person name="O'Shaughnessy A."/>
            <person name="Dike S."/>
            <person name="Dedhia N."/>
            <person name="Preston R."/>
            <person name="Balija V."/>
            <person name="McCombie W.R."/>
            <person name="Chow T."/>
            <person name="Chen H."/>
            <person name="Chung M."/>
            <person name="Chen C."/>
            <person name="Shaw J."/>
            <person name="Wu H."/>
            <person name="Hsiao K."/>
            <person name="Chao Y."/>
            <person name="Chu M."/>
            <person name="Cheng C."/>
            <person name="Hour A."/>
            <person name="Lee P."/>
            <person name="Lin S."/>
            <person name="Lin Y."/>
            <person name="Liou J."/>
            <person name="Liu S."/>
            <person name="Hsing Y."/>
            <person name="Raghuvanshi S."/>
            <person name="Mohanty A."/>
            <person name="Bharti A.K."/>
            <person name="Gaur A."/>
            <person name="Gupta V."/>
            <person name="Kumar D."/>
            <person name="Ravi V."/>
            <person name="Vij S."/>
            <person name="Kapur A."/>
            <person name="Khurana P."/>
            <person name="Khurana P."/>
            <person name="Khurana J.P."/>
            <person name="Tyagi A.K."/>
            <person name="Gaikwad K."/>
            <person name="Singh A."/>
            <person name="Dalal V."/>
            <person name="Srivastava S."/>
            <person name="Dixit A."/>
            <person name="Pal A.K."/>
            <person name="Ghazi I.A."/>
            <person name="Yadav M."/>
            <person name="Pandit A."/>
            <person name="Bhargava A."/>
            <person name="Sureshbabu K."/>
            <person name="Batra K."/>
            <person name="Sharma T.R."/>
            <person name="Mohapatra T."/>
            <person name="Singh N.K."/>
            <person name="Messing J."/>
            <person name="Nelson A.B."/>
            <person name="Fuks G."/>
            <person name="Kavchok S."/>
            <person name="Keizer G."/>
            <person name="Linton E."/>
            <person name="Llaca V."/>
            <person name="Song R."/>
            <person name="Tanyolac B."/>
            <person name="Young S."/>
            <person name="Ho-Il K."/>
            <person name="Hahn J.H."/>
            <person name="Sangsakoo G."/>
            <person name="Vanavichit A."/>
            <person name="de Mattos Luiz.A.T."/>
            <person name="Zimmer P.D."/>
            <person name="Malone G."/>
            <person name="Dellagostin O."/>
            <person name="de Oliveira A.C."/>
            <person name="Bevan M."/>
            <person name="Bancroft I."/>
            <person name="Minx P."/>
            <person name="Cordum H."/>
            <person name="Wilson R."/>
            <person name="Cheng Z."/>
            <person name="Jin W."/>
            <person name="Jiang J."/>
            <person name="Leong S.A."/>
            <person name="Iwama H."/>
            <person name="Gojobori T."/>
            <person name="Itoh T."/>
            <person name="Niimura Y."/>
            <person name="Fujii Y."/>
            <person name="Habara T."/>
            <person name="Sakai H."/>
            <person name="Sato Y."/>
            <person name="Wilson G."/>
            <person name="Kumar K."/>
            <person name="McCouch S."/>
            <person name="Juretic N."/>
            <person name="Hoen D."/>
            <person name="Wright S."/>
            <person name="Bruskiewich R."/>
            <person name="Bureau T."/>
            <person name="Miyao A."/>
            <person name="Hirochika H."/>
            <person name="Nishikawa T."/>
            <person name="Kadowaki K."/>
            <person name="Sugiura M."/>
            <person name="Burr B."/>
            <person name="Sasaki T."/>
        </authorList>
    </citation>
    <scope>NUCLEOTIDE SEQUENCE [LARGE SCALE GENOMIC DNA]</scope>
    <source>
        <strain evidence="5">cv. Nipponbare</strain>
    </source>
</reference>
<feature type="domain" description="NB-ARC" evidence="2">
    <location>
        <begin position="95"/>
        <end position="252"/>
    </location>
</feature>
<keyword evidence="5" id="KW-1185">Reference proteome</keyword>
<accession>A0A0P0W8W5</accession>
<feature type="domain" description="Disease resistance protein At4g27190-like leucine-rich repeats" evidence="3">
    <location>
        <begin position="930"/>
        <end position="1047"/>
    </location>
</feature>
<dbReference type="PANTHER" id="PTHR33463:SF194">
    <property type="entry name" value="OS04G0431700 PROTEIN"/>
    <property type="match status" value="1"/>
</dbReference>
<dbReference type="InterPro" id="IPR057135">
    <property type="entry name" value="At4g27190-like_LRR"/>
</dbReference>
<organism evidence="4 5">
    <name type="scientific">Oryza sativa subsp. japonica</name>
    <name type="common">Rice</name>
    <dbReference type="NCBI Taxonomy" id="39947"/>
    <lineage>
        <taxon>Eukaryota</taxon>
        <taxon>Viridiplantae</taxon>
        <taxon>Streptophyta</taxon>
        <taxon>Embryophyta</taxon>
        <taxon>Tracheophyta</taxon>
        <taxon>Spermatophyta</taxon>
        <taxon>Magnoliopsida</taxon>
        <taxon>Liliopsida</taxon>
        <taxon>Poales</taxon>
        <taxon>Poaceae</taxon>
        <taxon>BOP clade</taxon>
        <taxon>Oryzoideae</taxon>
        <taxon>Oryzeae</taxon>
        <taxon>Oryzinae</taxon>
        <taxon>Oryza</taxon>
        <taxon>Oryza sativa</taxon>
    </lineage>
</organism>
<dbReference type="InterPro" id="IPR050905">
    <property type="entry name" value="Plant_NBS-LRR"/>
</dbReference>
<evidence type="ECO:0000313" key="4">
    <source>
        <dbReference type="EMBL" id="BAS88616.1"/>
    </source>
</evidence>
<dbReference type="Gene3D" id="3.80.10.10">
    <property type="entry name" value="Ribonuclease Inhibitor"/>
    <property type="match status" value="2"/>
</dbReference>
<dbReference type="SUPFAM" id="SSF52058">
    <property type="entry name" value="L domain-like"/>
    <property type="match status" value="2"/>
</dbReference>
<sequence length="1125" mass="128213">MADGQYGRWPPILVSHLLINSSSPASIGFLTLPPARHSCHPVADGPKMGRRRQPWTRWGTVAAATSLHITSLAYISIPSLVTAQSGVITAENVAEAVDSIIDKLKKSDVSNVVYFDGWEGLGASAVLRAVAKRLTTVQIADPELKFEKIIHIDCSRWKSRREMQRKIAEKLEMTQAKDLIDEQDEADDINGKDESSRDVINDVGIAVNDVLMSRRFLVVFHNGSDNEIKDVTNFGLPLYQPYKGNKILWTFRGRFRLSTRIQDKVQVADVFLAAEFHNKIYGMEFQDQSHWWDILCEEAAEIASNTCSGVAKLHPTTIAKCWLYISKLNFVGRDIIDYDWAVHASNYWVCDGIIQEWEIADALQQEMWQEWDDPGLYHMMRNTDNWISTNHLISSNYGFLAASAVAQTVSSFFLAAHQIDTESKDTVELVEYFFKSKLNLAHLLQNYNDMFQHAENLRVLKLSLCTFRFASPPFLCCRGLRFLGLDNCLDLNIDAGEEVQSWNCFHGLWVLDLQYTQWVFSPQMIEEMNNVRELNVEGVKPHNLRHIWKRQHNKIQKLRVIKMIDQDYTATKDEKDPFTFIFSGMEKMEILDLSGNSTMQAFPDLSKATCLKTVTLDGCVGLDSVIDSNLPVSLEEFSLVAASEQYPKAANITKISLFGCCRLKKLILSGLPKLEELDLSGTILEKLDLDAMQAEKLNRLLLFGCLHLCAIKWSDVTKPQLDELHVDTVGVHLEGKRQNSLSPVQDDDKLFQSHVVIMDPRLLRFLQLFAMQSHHVHFCISPVFVNYSKDEGESKQCSSAYVDRTVAGNMYSDIFDRVVALSVAPVICPCPRLPLESKCNGSCKVEIRNRKQLQGNDNILGNFIDTVHSLNVHDDSWMTCIPGSNWGRIKWCCIERCPKLHSVFKLRDHDQIKAFSWLETFWASHLQTAHCIWSMEVKHVNVDSFKKLQYIHLDSCPRLIHVLPLSNNLPSLETIQILYCTSLIYVFPLNTANSKGTVSNDAIDFPKLKHVHLHELPSLKGICEAKIMSAPMLETILIRGCCSLRHLPDVKGLHEPRPIVYCEKDWWDNLEWPRKEGGYDQSLLYKRQSAKYYKKALTKGSILRSNLSTYLYKRISKKYSIDLHG</sequence>
<dbReference type="InParanoid" id="A0A0P0W8W5"/>
<proteinExistence type="inferred from homology"/>
<dbReference type="Pfam" id="PF00931">
    <property type="entry name" value="NB-ARC"/>
    <property type="match status" value="1"/>
</dbReference>
<dbReference type="PANTHER" id="PTHR33463">
    <property type="entry name" value="NB-ARC DOMAIN-CONTAINING PROTEIN-RELATED"/>
    <property type="match status" value="1"/>
</dbReference>